<gene>
    <name evidence="2" type="ORF">JOE57_001053</name>
</gene>
<evidence type="ECO:0000313" key="2">
    <source>
        <dbReference type="EMBL" id="MBM7798132.1"/>
    </source>
</evidence>
<evidence type="ECO:0000313" key="3">
    <source>
        <dbReference type="Proteomes" id="UP000704762"/>
    </source>
</evidence>
<evidence type="ECO:0000259" key="1">
    <source>
        <dbReference type="Pfam" id="PF02754"/>
    </source>
</evidence>
<dbReference type="PANTHER" id="PTHR30296">
    <property type="entry name" value="UNCHARACTERIZED PROTEIN YKGE"/>
    <property type="match status" value="1"/>
</dbReference>
<proteinExistence type="predicted"/>
<dbReference type="Pfam" id="PF02754">
    <property type="entry name" value="CCG"/>
    <property type="match status" value="2"/>
</dbReference>
<organism evidence="2 3">
    <name type="scientific">Microlunatus panaciterrae</name>
    <dbReference type="NCBI Taxonomy" id="400768"/>
    <lineage>
        <taxon>Bacteria</taxon>
        <taxon>Bacillati</taxon>
        <taxon>Actinomycetota</taxon>
        <taxon>Actinomycetes</taxon>
        <taxon>Propionibacteriales</taxon>
        <taxon>Propionibacteriaceae</taxon>
        <taxon>Microlunatus</taxon>
    </lineage>
</organism>
<dbReference type="EMBL" id="JAFBCF010000001">
    <property type="protein sequence ID" value="MBM7798132.1"/>
    <property type="molecule type" value="Genomic_DNA"/>
</dbReference>
<keyword evidence="3" id="KW-1185">Reference proteome</keyword>
<dbReference type="RefSeq" id="WP_204916723.1">
    <property type="nucleotide sequence ID" value="NZ_BAAAQP010000011.1"/>
</dbReference>
<reference evidence="2 3" key="1">
    <citation type="submission" date="2021-01" db="EMBL/GenBank/DDBJ databases">
        <title>Sequencing the genomes of 1000 actinobacteria strains.</title>
        <authorList>
            <person name="Klenk H.-P."/>
        </authorList>
    </citation>
    <scope>NUCLEOTIDE SEQUENCE [LARGE SCALE GENOMIC DNA]</scope>
    <source>
        <strain evidence="2 3">DSM 18662</strain>
    </source>
</reference>
<comment type="caution">
    <text evidence="2">The sequence shown here is derived from an EMBL/GenBank/DDBJ whole genome shotgun (WGS) entry which is preliminary data.</text>
</comment>
<dbReference type="Proteomes" id="UP000704762">
    <property type="component" value="Unassembled WGS sequence"/>
</dbReference>
<sequence>MRVSLFITCLADTLFPDVGKATITVLERLGCDVDFPVAQTCCGQMHLNTGYPELAGGLVRSFAETFAGSEAVVLPSGSCAAMLRHHADRVAEGIELPPVYELSEFLIDVLGVTDVGARFPHTVTYHPTCHSLRLLGVGERPYRLLREVEGLELRELPGADECCGFGGTFAVKNAETSSAMGQDKVAAAVGTGAEILCASDSSCLMHLAGVAGREHAPLRTMHLAEILASTG</sequence>
<dbReference type="InterPro" id="IPR004017">
    <property type="entry name" value="Cys_rich_dom"/>
</dbReference>
<protein>
    <submittedName>
        <fullName evidence="2">L-lactate dehydrogenase complex protein LldE</fullName>
    </submittedName>
</protein>
<dbReference type="PANTHER" id="PTHR30296:SF0">
    <property type="entry name" value="LACTATE UTILIZATION PROTEIN A"/>
    <property type="match status" value="1"/>
</dbReference>
<feature type="domain" description="Cysteine-rich" evidence="1">
    <location>
        <begin position="3"/>
        <end position="84"/>
    </location>
</feature>
<feature type="domain" description="Cysteine-rich" evidence="1">
    <location>
        <begin position="123"/>
        <end position="207"/>
    </location>
</feature>
<name>A0ABS2RHU6_9ACTN</name>
<accession>A0ABS2RHU6</accession>